<name>U1MN98_9EURY</name>
<evidence type="ECO:0000256" key="1">
    <source>
        <dbReference type="SAM" id="Phobius"/>
    </source>
</evidence>
<dbReference type="STRING" id="1238424.J07HQW1_01333"/>
<accession>U1MN98</accession>
<evidence type="ECO:0000313" key="3">
    <source>
        <dbReference type="Proteomes" id="UP000030649"/>
    </source>
</evidence>
<reference evidence="2 3" key="1">
    <citation type="journal article" date="2013" name="PLoS ONE">
        <title>Assembly-driven community genomics of a hypersaline microbial ecosystem.</title>
        <authorList>
            <person name="Podell S."/>
            <person name="Ugalde J.A."/>
            <person name="Narasingarao P."/>
            <person name="Banfield J.F."/>
            <person name="Heidelberg K.B."/>
            <person name="Allen E.E."/>
        </authorList>
    </citation>
    <scope>NUCLEOTIDE SEQUENCE [LARGE SCALE GENOMIC DNA]</scope>
    <source>
        <strain evidence="3">J07HQW1</strain>
    </source>
</reference>
<evidence type="ECO:0000313" key="2">
    <source>
        <dbReference type="EMBL" id="ERG91299.1"/>
    </source>
</evidence>
<feature type="transmembrane region" description="Helical" evidence="1">
    <location>
        <begin position="20"/>
        <end position="39"/>
    </location>
</feature>
<sequence>MTFQLRTLLFGKTHSTKRRYTPIVLAIVLFTMTFLLYAFDVFELSGGIIFLAFHAAVMGMGGAIWVGYSQHGLVAAWTITYAALLGQSANFYFLSQPPNQSLTDRAAEFIQPDGIVFLGIEALVLGTVAFLFGALCGFGKSVIEHHRSSSSRN</sequence>
<feature type="transmembrane region" description="Helical" evidence="1">
    <location>
        <begin position="73"/>
        <end position="94"/>
    </location>
</feature>
<dbReference type="AlphaFoldDB" id="U1MN98"/>
<feature type="transmembrane region" description="Helical" evidence="1">
    <location>
        <begin position="114"/>
        <end position="138"/>
    </location>
</feature>
<keyword evidence="1" id="KW-0812">Transmembrane</keyword>
<dbReference type="EMBL" id="KE356560">
    <property type="protein sequence ID" value="ERG91299.1"/>
    <property type="molecule type" value="Genomic_DNA"/>
</dbReference>
<dbReference type="HOGENOM" id="CLU_1709090_0_0_2"/>
<keyword evidence="1" id="KW-1133">Transmembrane helix</keyword>
<keyword evidence="1" id="KW-0472">Membrane</keyword>
<dbReference type="Proteomes" id="UP000030649">
    <property type="component" value="Unassembled WGS sequence"/>
</dbReference>
<organism evidence="2 3">
    <name type="scientific">Haloquadratum walsbyi J07HQW1</name>
    <dbReference type="NCBI Taxonomy" id="1238424"/>
    <lineage>
        <taxon>Archaea</taxon>
        <taxon>Methanobacteriati</taxon>
        <taxon>Methanobacteriota</taxon>
        <taxon>Stenosarchaea group</taxon>
        <taxon>Halobacteria</taxon>
        <taxon>Halobacteriales</taxon>
        <taxon>Haloferacaceae</taxon>
        <taxon>Haloquadratum</taxon>
    </lineage>
</organism>
<proteinExistence type="predicted"/>
<feature type="transmembrane region" description="Helical" evidence="1">
    <location>
        <begin position="45"/>
        <end position="66"/>
    </location>
</feature>
<protein>
    <submittedName>
        <fullName evidence="2">Uncharacterized protein</fullName>
    </submittedName>
</protein>
<gene>
    <name evidence="2" type="ORF">J07HQW1_01333</name>
</gene>